<dbReference type="RefSeq" id="WP_060778095.1">
    <property type="nucleotide sequence ID" value="NZ_CAJHLF010000010.1"/>
</dbReference>
<proteinExistence type="predicted"/>
<sequence>MSQTEDRQAWIEQRKSDNYIFADVIQQADDRYLINGQAFQVVKDAEAGIDKQELANRYMDILDSYDYVVGDWSFQQLRLKGFYEDKLPHTSIDQQISFLDDYLYEYCSFGCDYFVLKHLRNEEEINERNRQLKSKRNNQNSKRKKRRKSRHNDQGRSHKSGPKKQTKTVGKRFSVKKKNSSRKANAVKVTDKKTFKIRKK</sequence>
<feature type="region of interest" description="Disordered" evidence="2">
    <location>
        <begin position="127"/>
        <end position="200"/>
    </location>
</feature>
<dbReference type="InterPro" id="IPR038141">
    <property type="entry name" value="YutD-like_sf"/>
</dbReference>
<evidence type="ECO:0000256" key="1">
    <source>
        <dbReference type="PIRSR" id="PIRSR012565-1"/>
    </source>
</evidence>
<dbReference type="OrthoDB" id="1650379at2"/>
<reference evidence="3" key="2">
    <citation type="submission" date="2022-09" db="EMBL/GenBank/DDBJ databases">
        <title>Aerococcus urinae taxonomy study.</title>
        <authorList>
            <person name="Christensen J."/>
            <person name="Senneby E."/>
        </authorList>
    </citation>
    <scope>NUCLEOTIDE SEQUENCE</scope>
    <source>
        <strain evidence="3">NLD-066-U95</strain>
    </source>
</reference>
<feature type="compositionally biased region" description="Basic residues" evidence="2">
    <location>
        <begin position="131"/>
        <end position="150"/>
    </location>
</feature>
<evidence type="ECO:0000256" key="2">
    <source>
        <dbReference type="SAM" id="MobiDB-lite"/>
    </source>
</evidence>
<organism evidence="4 5">
    <name type="scientific">Aerococcus urinae</name>
    <dbReference type="NCBI Taxonomy" id="1376"/>
    <lineage>
        <taxon>Bacteria</taxon>
        <taxon>Bacillati</taxon>
        <taxon>Bacillota</taxon>
        <taxon>Bacilli</taxon>
        <taxon>Lactobacillales</taxon>
        <taxon>Aerococcaceae</taxon>
        <taxon>Aerococcus</taxon>
    </lineage>
</organism>
<name>A0A0X8FE20_9LACT</name>
<dbReference type="AlphaFoldDB" id="A0A0X8FE20"/>
<dbReference type="Proteomes" id="UP001069145">
    <property type="component" value="Unassembled WGS sequence"/>
</dbReference>
<dbReference type="EMBL" id="CP065662">
    <property type="protein sequence ID" value="QPS01047.1"/>
    <property type="molecule type" value="Genomic_DNA"/>
</dbReference>
<dbReference type="InterPro" id="IPR009370">
    <property type="entry name" value="YutD-like"/>
</dbReference>
<dbReference type="Gene3D" id="3.50.4.20">
    <property type="match status" value="1"/>
</dbReference>
<evidence type="ECO:0000313" key="4">
    <source>
        <dbReference type="EMBL" id="QPS01047.1"/>
    </source>
</evidence>
<dbReference type="GeneID" id="35767984"/>
<keyword evidence="6" id="KW-1185">Reference proteome</keyword>
<dbReference type="EMBL" id="JAOTML010000001">
    <property type="protein sequence ID" value="MCY3052740.1"/>
    <property type="molecule type" value="Genomic_DNA"/>
</dbReference>
<feature type="disulfide bond" evidence="1">
    <location>
        <begin position="107"/>
        <end position="111"/>
    </location>
</feature>
<protein>
    <submittedName>
        <fullName evidence="4">YutD family protein</fullName>
    </submittedName>
</protein>
<dbReference type="KEGG" id="aun:AWM73_03525"/>
<gene>
    <name evidence="4" type="ORF">I6G68_06530</name>
    <name evidence="3" type="ORF">ODY43_01800</name>
</gene>
<dbReference type="Proteomes" id="UP000594771">
    <property type="component" value="Chromosome"/>
</dbReference>
<evidence type="ECO:0000313" key="6">
    <source>
        <dbReference type="Proteomes" id="UP001069145"/>
    </source>
</evidence>
<keyword evidence="1" id="KW-1015">Disulfide bond</keyword>
<feature type="compositionally biased region" description="Basic residues" evidence="2">
    <location>
        <begin position="157"/>
        <end position="181"/>
    </location>
</feature>
<accession>A0A0X8FE20</accession>
<evidence type="ECO:0000313" key="5">
    <source>
        <dbReference type="Proteomes" id="UP000594771"/>
    </source>
</evidence>
<reference evidence="4 5" key="1">
    <citation type="submission" date="2020-12" db="EMBL/GenBank/DDBJ databases">
        <title>FDA dAtabase for Regulatory Grade micrObial Sequences (FDA-ARGOS): Supporting development and validation of Infectious Disease Dx tests.</title>
        <authorList>
            <person name="Sproer C."/>
            <person name="Gronow S."/>
            <person name="Severitt S."/>
            <person name="Schroder I."/>
            <person name="Tallon L."/>
            <person name="Sadzewicz L."/>
            <person name="Zhao X."/>
            <person name="Boylan J."/>
            <person name="Ott S."/>
            <person name="Bowen H."/>
            <person name="Vavikolanu K."/>
            <person name="Mehta A."/>
            <person name="Aluvathingal J."/>
            <person name="Nadendla S."/>
            <person name="Lowell S."/>
            <person name="Myers T."/>
            <person name="Yan Y."/>
            <person name="Sichtig H."/>
        </authorList>
    </citation>
    <scope>NUCLEOTIDE SEQUENCE [LARGE SCALE GENOMIC DNA]</scope>
    <source>
        <strain evidence="4 5">FDAARGOS_911</strain>
    </source>
</reference>
<evidence type="ECO:0000313" key="3">
    <source>
        <dbReference type="EMBL" id="MCY3052740.1"/>
    </source>
</evidence>
<dbReference type="PIRSF" id="PIRSF012565">
    <property type="entry name" value="DUF1027"/>
    <property type="match status" value="1"/>
</dbReference>
<dbReference type="Pfam" id="PF06265">
    <property type="entry name" value="YutD-like"/>
    <property type="match status" value="1"/>
</dbReference>